<reference evidence="1 2" key="1">
    <citation type="submission" date="2019-12" db="EMBL/GenBank/DDBJ databases">
        <authorList>
            <person name="Alioto T."/>
            <person name="Alioto T."/>
            <person name="Gomez Garrido J."/>
        </authorList>
    </citation>
    <scope>NUCLEOTIDE SEQUENCE [LARGE SCALE GENOMIC DNA]</scope>
</reference>
<proteinExistence type="predicted"/>
<comment type="caution">
    <text evidence="1">The sequence shown here is derived from an EMBL/GenBank/DDBJ whole genome shotgun (WGS) entry which is preliminary data.</text>
</comment>
<dbReference type="Proteomes" id="UP000594638">
    <property type="component" value="Unassembled WGS sequence"/>
</dbReference>
<dbReference type="Gramene" id="OE9A101036T1">
    <property type="protein sequence ID" value="OE9A101036C1"/>
    <property type="gene ID" value="OE9A101036"/>
</dbReference>
<name>A0A8S0UF39_OLEEU</name>
<dbReference type="AlphaFoldDB" id="A0A8S0UF39"/>
<keyword evidence="2" id="KW-1185">Reference proteome</keyword>
<organism evidence="1 2">
    <name type="scientific">Olea europaea subsp. europaea</name>
    <dbReference type="NCBI Taxonomy" id="158383"/>
    <lineage>
        <taxon>Eukaryota</taxon>
        <taxon>Viridiplantae</taxon>
        <taxon>Streptophyta</taxon>
        <taxon>Embryophyta</taxon>
        <taxon>Tracheophyta</taxon>
        <taxon>Spermatophyta</taxon>
        <taxon>Magnoliopsida</taxon>
        <taxon>eudicotyledons</taxon>
        <taxon>Gunneridae</taxon>
        <taxon>Pentapetalae</taxon>
        <taxon>asterids</taxon>
        <taxon>lamiids</taxon>
        <taxon>Lamiales</taxon>
        <taxon>Oleaceae</taxon>
        <taxon>Oleeae</taxon>
        <taxon>Olea</taxon>
    </lineage>
</organism>
<evidence type="ECO:0000313" key="2">
    <source>
        <dbReference type="Proteomes" id="UP000594638"/>
    </source>
</evidence>
<dbReference type="EMBL" id="CACTIH010007528">
    <property type="protein sequence ID" value="CAA3015168.1"/>
    <property type="molecule type" value="Genomic_DNA"/>
</dbReference>
<evidence type="ECO:0000313" key="1">
    <source>
        <dbReference type="EMBL" id="CAA3015168.1"/>
    </source>
</evidence>
<accession>A0A8S0UF39</accession>
<protein>
    <submittedName>
        <fullName evidence="1">Protein croquemort</fullName>
    </submittedName>
</protein>
<sequence length="86" mass="9740">MTTELHRATRAKCAVIVVHQRSVVTLQSFGANGLWRGFGVLSLFDLRSPISRLRDSANFSFPINCSALFRKITGLLENEEVEWFVK</sequence>
<gene>
    <name evidence="1" type="ORF">OLEA9_A101036</name>
</gene>